<evidence type="ECO:0000313" key="1">
    <source>
        <dbReference type="EMBL" id="OEU21723.1"/>
    </source>
</evidence>
<dbReference type="OrthoDB" id="434991at2759"/>
<reference evidence="1 2" key="1">
    <citation type="submission" date="2016-09" db="EMBL/GenBank/DDBJ databases">
        <title>Extensive genetic diversity and differential bi-allelic expression allows diatom success in the polar Southern Ocean.</title>
        <authorList>
            <consortium name="DOE Joint Genome Institute"/>
            <person name="Mock T."/>
            <person name="Otillar R.P."/>
            <person name="Strauss J."/>
            <person name="Dupont C."/>
            <person name="Frickenhaus S."/>
            <person name="Maumus F."/>
            <person name="Mcmullan M."/>
            <person name="Sanges R."/>
            <person name="Schmutz J."/>
            <person name="Toseland A."/>
            <person name="Valas R."/>
            <person name="Veluchamy A."/>
            <person name="Ward B.J."/>
            <person name="Allen A."/>
            <person name="Barry K."/>
            <person name="Falciatore A."/>
            <person name="Ferrante M."/>
            <person name="Fortunato A.E."/>
            <person name="Gloeckner G."/>
            <person name="Gruber A."/>
            <person name="Hipkin R."/>
            <person name="Janech M."/>
            <person name="Kroth P."/>
            <person name="Leese F."/>
            <person name="Lindquist E."/>
            <person name="Lyon B.R."/>
            <person name="Martin J."/>
            <person name="Mayer C."/>
            <person name="Parker M."/>
            <person name="Quesneville H."/>
            <person name="Raymond J."/>
            <person name="Uhlig C."/>
            <person name="Valentin K.U."/>
            <person name="Worden A.Z."/>
            <person name="Armbrust E.V."/>
            <person name="Bowler C."/>
            <person name="Green B."/>
            <person name="Moulton V."/>
            <person name="Van Oosterhout C."/>
            <person name="Grigoriev I."/>
        </authorList>
    </citation>
    <scope>NUCLEOTIDE SEQUENCE [LARGE SCALE GENOMIC DNA]</scope>
    <source>
        <strain evidence="1 2">CCMP1102</strain>
    </source>
</reference>
<dbReference type="KEGG" id="fcy:FRACYDRAFT_231867"/>
<protein>
    <submittedName>
        <fullName evidence="1">Uncharacterized protein</fullName>
    </submittedName>
</protein>
<dbReference type="EMBL" id="KV784353">
    <property type="protein sequence ID" value="OEU21723.1"/>
    <property type="molecule type" value="Genomic_DNA"/>
</dbReference>
<keyword evidence="2" id="KW-1185">Reference proteome</keyword>
<name>A0A1E7FV53_9STRA</name>
<dbReference type="AlphaFoldDB" id="A0A1E7FV53"/>
<evidence type="ECO:0000313" key="2">
    <source>
        <dbReference type="Proteomes" id="UP000095751"/>
    </source>
</evidence>
<gene>
    <name evidence="1" type="ORF">FRACYDRAFT_231867</name>
</gene>
<proteinExistence type="predicted"/>
<organism evidence="1 2">
    <name type="scientific">Fragilariopsis cylindrus CCMP1102</name>
    <dbReference type="NCBI Taxonomy" id="635003"/>
    <lineage>
        <taxon>Eukaryota</taxon>
        <taxon>Sar</taxon>
        <taxon>Stramenopiles</taxon>
        <taxon>Ochrophyta</taxon>
        <taxon>Bacillariophyta</taxon>
        <taxon>Bacillariophyceae</taxon>
        <taxon>Bacillariophycidae</taxon>
        <taxon>Bacillariales</taxon>
        <taxon>Bacillariaceae</taxon>
        <taxon>Fragilariopsis</taxon>
    </lineage>
</organism>
<dbReference type="Proteomes" id="UP000095751">
    <property type="component" value="Unassembled WGS sequence"/>
</dbReference>
<sequence length="241" mass="26717">MSSASTCVGEGDLFGRHRWIKLTGLTNKNELNGEYAEIIRKLDNSGRFAVRVDGSDGLLSLKKTNLETIPDEETTKVCRMASAGEEYFTGGFRQTVRWPLAILRSYPNTVICPISVQLGFPLWITKVKPRTTLNANSDYYNHWVTWMMIGLQSGLAPAEWQSHVGPVVVWRDQDSNGNGGAAANLAVSMDDMCLLNDFLDSLLDQYSDGDVSPDVDITPAAWETAKKRILPNMPNYIGINI</sequence>
<dbReference type="InParanoid" id="A0A1E7FV53"/>
<accession>A0A1E7FV53</accession>